<dbReference type="AlphaFoldDB" id="A0AAW9QQL4"/>
<dbReference type="PANTHER" id="PTHR37734">
    <property type="entry name" value="LARGE RIBOSOMAL RNA SUBUNIT ACCUMULATION PROTEIN YCED HOMOLOG 2, CHLOROPLASTIC"/>
    <property type="match status" value="1"/>
</dbReference>
<dbReference type="InterPro" id="IPR044985">
    <property type="entry name" value="YceD_plant"/>
</dbReference>
<protein>
    <submittedName>
        <fullName evidence="1">YceD family protein</fullName>
    </submittedName>
</protein>
<dbReference type="EMBL" id="JBAFSM010000042">
    <property type="protein sequence ID" value="MEG3439190.1"/>
    <property type="molecule type" value="Genomic_DNA"/>
</dbReference>
<dbReference type="Proteomes" id="UP001328733">
    <property type="component" value="Unassembled WGS sequence"/>
</dbReference>
<evidence type="ECO:0000313" key="1">
    <source>
        <dbReference type="EMBL" id="MEG3439190.1"/>
    </source>
</evidence>
<dbReference type="RefSeq" id="WP_332866674.1">
    <property type="nucleotide sequence ID" value="NZ_JBAFSM010000042.1"/>
</dbReference>
<sequence length="168" mass="19154">MEPIFIPNLLKSPDRQKSIALDDFIPGMQTLTPLRGILVVRHGGNFLEVSLKAETIVTLTCDRCLQQYNHRLPLDVSEVIWLDREIDMDKAYPLEREVAYDDLSETLSPDGYFDTEKWIYEQLCLALPLRQLCGKDCQPLTVTQEDTAPAIDSRWASLESLKRQLSGS</sequence>
<reference evidence="1 2" key="1">
    <citation type="submission" date="2024-01" db="EMBL/GenBank/DDBJ databases">
        <title>Genomic insights into the taxonomy and metabolism of the cyanobacterium Pannus brasiliensis CCIBt3594.</title>
        <authorList>
            <person name="Machado M."/>
            <person name="Botero N.B."/>
            <person name="Andreote A.P.D."/>
            <person name="Feitosa A.M.T."/>
            <person name="Popin R."/>
            <person name="Sivonen K."/>
            <person name="Fiore M.F."/>
        </authorList>
    </citation>
    <scope>NUCLEOTIDE SEQUENCE [LARGE SCALE GENOMIC DNA]</scope>
    <source>
        <strain evidence="1 2">CCIBt3594</strain>
    </source>
</reference>
<dbReference type="Pfam" id="PF02620">
    <property type="entry name" value="YceD"/>
    <property type="match status" value="1"/>
</dbReference>
<proteinExistence type="predicted"/>
<evidence type="ECO:0000313" key="2">
    <source>
        <dbReference type="Proteomes" id="UP001328733"/>
    </source>
</evidence>
<gene>
    <name evidence="1" type="ORF">V0288_18840</name>
</gene>
<keyword evidence="2" id="KW-1185">Reference proteome</keyword>
<accession>A0AAW9QQL4</accession>
<dbReference type="PANTHER" id="PTHR37734:SF1">
    <property type="entry name" value="LARGE RIBOSOMAL RNA SUBUNIT ACCUMULATION PROTEIN YCED HOMOLOG 2, CHLOROPLASTIC"/>
    <property type="match status" value="1"/>
</dbReference>
<dbReference type="InterPro" id="IPR003772">
    <property type="entry name" value="YceD"/>
</dbReference>
<comment type="caution">
    <text evidence="1">The sequence shown here is derived from an EMBL/GenBank/DDBJ whole genome shotgun (WGS) entry which is preliminary data.</text>
</comment>
<name>A0AAW9QQL4_9CHRO</name>
<organism evidence="1 2">
    <name type="scientific">Pannus brasiliensis CCIBt3594</name>
    <dbReference type="NCBI Taxonomy" id="1427578"/>
    <lineage>
        <taxon>Bacteria</taxon>
        <taxon>Bacillati</taxon>
        <taxon>Cyanobacteriota</taxon>
        <taxon>Cyanophyceae</taxon>
        <taxon>Oscillatoriophycideae</taxon>
        <taxon>Chroococcales</taxon>
        <taxon>Microcystaceae</taxon>
        <taxon>Pannus</taxon>
    </lineage>
</organism>